<comment type="caution">
    <text evidence="1">The sequence shown here is derived from an EMBL/GenBank/DDBJ whole genome shotgun (WGS) entry which is preliminary data.</text>
</comment>
<evidence type="ECO:0000313" key="1">
    <source>
        <dbReference type="EMBL" id="MET3692344.1"/>
    </source>
</evidence>
<evidence type="ECO:0000313" key="2">
    <source>
        <dbReference type="Proteomes" id="UP001549145"/>
    </source>
</evidence>
<reference evidence="1 2" key="1">
    <citation type="submission" date="2024-06" db="EMBL/GenBank/DDBJ databases">
        <title>Genomic Encyclopedia of Type Strains, Phase IV (KMG-IV): sequencing the most valuable type-strain genomes for metagenomic binning, comparative biology and taxonomic classification.</title>
        <authorList>
            <person name="Goeker M."/>
        </authorList>
    </citation>
    <scope>NUCLEOTIDE SEQUENCE [LARGE SCALE GENOMIC DNA]</scope>
    <source>
        <strain evidence="1 2">DSM 21331</strain>
    </source>
</reference>
<gene>
    <name evidence="1" type="ORF">ABID43_001880</name>
</gene>
<dbReference type="RefSeq" id="WP_238278516.1">
    <property type="nucleotide sequence ID" value="NZ_BPQL01000037.1"/>
</dbReference>
<accession>A0ABV2L3D8</accession>
<protein>
    <submittedName>
        <fullName evidence="1">Uncharacterized protein</fullName>
    </submittedName>
</protein>
<name>A0ABV2L3D8_9HYPH</name>
<organism evidence="1 2">
    <name type="scientific">Methylobacterium goesingense</name>
    <dbReference type="NCBI Taxonomy" id="243690"/>
    <lineage>
        <taxon>Bacteria</taxon>
        <taxon>Pseudomonadati</taxon>
        <taxon>Pseudomonadota</taxon>
        <taxon>Alphaproteobacteria</taxon>
        <taxon>Hyphomicrobiales</taxon>
        <taxon>Methylobacteriaceae</taxon>
        <taxon>Methylobacterium</taxon>
    </lineage>
</organism>
<proteinExistence type="predicted"/>
<dbReference type="EMBL" id="JBEPMM010000004">
    <property type="protein sequence ID" value="MET3692344.1"/>
    <property type="molecule type" value="Genomic_DNA"/>
</dbReference>
<keyword evidence="2" id="KW-1185">Reference proteome</keyword>
<sequence length="86" mass="9793">MTQDHKETRDRLAQQGLRVLQAQQDFVAQTALLALEAQMAWLDLWARPVLLASADFRASQDRQARTARLVRRGIPESLARQGLRVL</sequence>
<dbReference type="Proteomes" id="UP001549145">
    <property type="component" value="Unassembled WGS sequence"/>
</dbReference>